<dbReference type="Gene3D" id="1.20.120.80">
    <property type="entry name" value="Cytochrome c oxidase, subunit III, four-helix bundle"/>
    <property type="match status" value="1"/>
</dbReference>
<reference evidence="11" key="1">
    <citation type="submission" date="2017-03" db="EMBL/GenBank/DDBJ databases">
        <title>Protostelium mycophagum mitochondrial genome.</title>
        <authorList>
            <person name="Gloeckner G."/>
        </authorList>
    </citation>
    <scope>NUCLEOTIDE SEQUENCE</scope>
</reference>
<keyword evidence="6 9" id="KW-1133">Transmembrane helix</keyword>
<keyword evidence="8 11" id="KW-0496">Mitochondrion</keyword>
<sequence>MVVSFVGYIHGYEGFFEDFFFHFFNLSLVAGFWWRDVIREATFGGHHTKAVQKGLKMGFTLFLVSEGMLFFSLFWAFFYVAVHPSASYLGTHWTKHILSDTVQPTHIPLFNTFVLLWSGATLTWSHHALLRGKLTPAVEGLFFTLILGFVFLFFQGLEYRNARFDISDGVFGSTFYLLTGFHGVHVLVGWIFLGTAFVRLCSGHLSSDRHLGYEMAIWYWHFVDVIWVFLFFAVYTYGTHQVVRAGMAVAGTQ</sequence>
<evidence type="ECO:0000313" key="11">
    <source>
        <dbReference type="EMBL" id="ATE46681.1"/>
    </source>
</evidence>
<feature type="transmembrane region" description="Helical" evidence="9">
    <location>
        <begin position="134"/>
        <end position="154"/>
    </location>
</feature>
<accession>A0A290YLZ9</accession>
<comment type="function">
    <text evidence="8">Component of the cytochrome c oxidase, the last enzyme in the mitochondrial electron transport chain which drives oxidative phosphorylation. The respiratory chain contains 3 multisubunit complexes succinate dehydrogenase (complex II, CII), ubiquinol-cytochrome c oxidoreductase (cytochrome b-c1 complex, complex III, CIII) and cytochrome c oxidase (complex IV, CIV), that cooperate to transfer electrons derived from NADH and succinate to molecular oxygen, creating an electrochemical gradient over the inner membrane that drives transmembrane transport and the ATP synthase. Cytochrome c oxidase is the component of the respiratory chain that catalyzes the reduction of oxygen to water. Electrons originating from reduced cytochrome c in the intermembrane space (IMS) are transferred via the dinuclear copper A center (CU(A)) of subunit 2 and heme A of subunit 1 to the active site in subunit 1, a binuclear center (BNC) formed by heme A3 and copper B (CU(B)). The BNC reduces molecular oxygen to 2 water molecules using 4 electrons from cytochrome c in the IMS and 4 protons from the mitochondrial matrix.</text>
</comment>
<dbReference type="GO" id="GO:0006123">
    <property type="term" value="P:mitochondrial electron transport, cytochrome c to oxygen"/>
    <property type="evidence" value="ECO:0007669"/>
    <property type="project" value="TreeGrafter"/>
</dbReference>
<evidence type="ECO:0000256" key="5">
    <source>
        <dbReference type="ARBA" id="ARBA00022967"/>
    </source>
</evidence>
<evidence type="ECO:0000256" key="4">
    <source>
        <dbReference type="ARBA" id="ARBA00022692"/>
    </source>
</evidence>
<organism evidence="11">
    <name type="scientific">Protostelium mycophagum</name>
    <dbReference type="NCBI Taxonomy" id="472931"/>
    <lineage>
        <taxon>Eukaryota</taxon>
        <taxon>Amoebozoa</taxon>
        <taxon>Evosea</taxon>
        <taxon>Variosea</taxon>
        <taxon>Protosteliida</taxon>
        <taxon>Protosteliaceae</taxon>
        <taxon>Protostelium</taxon>
    </lineage>
</organism>
<feature type="transmembrane region" description="Helical" evidence="9">
    <location>
        <begin position="59"/>
        <end position="82"/>
    </location>
</feature>
<evidence type="ECO:0000256" key="2">
    <source>
        <dbReference type="ARBA" id="ARBA00010581"/>
    </source>
</evidence>
<feature type="domain" description="Heme-copper oxidase subunit III family profile" evidence="10">
    <location>
        <begin position="1"/>
        <end position="239"/>
    </location>
</feature>
<gene>
    <name evidence="11" type="primary">cox3</name>
</gene>
<keyword evidence="7 9" id="KW-0472">Membrane</keyword>
<name>A0A290YLZ9_9EUKA</name>
<evidence type="ECO:0000256" key="9">
    <source>
        <dbReference type="SAM" id="Phobius"/>
    </source>
</evidence>
<keyword evidence="5" id="KW-1278">Translocase</keyword>
<comment type="subcellular location">
    <subcellularLocation>
        <location evidence="1">Membrane</location>
        <topology evidence="1">Multi-pass membrane protein</topology>
    </subcellularLocation>
</comment>
<evidence type="ECO:0000256" key="1">
    <source>
        <dbReference type="ARBA" id="ARBA00004141"/>
    </source>
</evidence>
<evidence type="ECO:0000256" key="8">
    <source>
        <dbReference type="RuleBase" id="RU003375"/>
    </source>
</evidence>
<proteinExistence type="inferred from homology"/>
<dbReference type="PANTHER" id="PTHR11403:SF7">
    <property type="entry name" value="CYTOCHROME C OXIDASE SUBUNIT 3"/>
    <property type="match status" value="1"/>
</dbReference>
<evidence type="ECO:0000256" key="6">
    <source>
        <dbReference type="ARBA" id="ARBA00022989"/>
    </source>
</evidence>
<dbReference type="InterPro" id="IPR033945">
    <property type="entry name" value="Cyt_c_oxase_su3_dom"/>
</dbReference>
<dbReference type="CDD" id="cd01665">
    <property type="entry name" value="Cyt_c_Oxidase_III"/>
    <property type="match status" value="1"/>
</dbReference>
<dbReference type="SUPFAM" id="SSF81452">
    <property type="entry name" value="Cytochrome c oxidase subunit III-like"/>
    <property type="match status" value="1"/>
</dbReference>
<dbReference type="InterPro" id="IPR035973">
    <property type="entry name" value="Cyt_c_oxidase_su3-like_sf"/>
</dbReference>
<evidence type="ECO:0000259" key="10">
    <source>
        <dbReference type="PROSITE" id="PS50253"/>
    </source>
</evidence>
<dbReference type="PANTHER" id="PTHR11403">
    <property type="entry name" value="CYTOCHROME C OXIDASE SUBUNIT III"/>
    <property type="match status" value="1"/>
</dbReference>
<dbReference type="PROSITE" id="PS50253">
    <property type="entry name" value="COX3"/>
    <property type="match status" value="1"/>
</dbReference>
<protein>
    <recommendedName>
        <fullName evidence="3 8">Cytochrome c oxidase subunit 3</fullName>
    </recommendedName>
</protein>
<dbReference type="AlphaFoldDB" id="A0A290YLZ9"/>
<geneLocation type="mitochondrion" evidence="11"/>
<dbReference type="Gene3D" id="1.10.287.70">
    <property type="match status" value="1"/>
</dbReference>
<dbReference type="InterPro" id="IPR013833">
    <property type="entry name" value="Cyt_c_oxidase_su3_a-hlx"/>
</dbReference>
<dbReference type="GO" id="GO:0016020">
    <property type="term" value="C:membrane"/>
    <property type="evidence" value="ECO:0007669"/>
    <property type="project" value="UniProtKB-SubCell"/>
</dbReference>
<dbReference type="GO" id="GO:0004129">
    <property type="term" value="F:cytochrome-c oxidase activity"/>
    <property type="evidence" value="ECO:0007669"/>
    <property type="project" value="InterPro"/>
</dbReference>
<dbReference type="InterPro" id="IPR024791">
    <property type="entry name" value="Cyt_c/ubiquinol_Oxase_su3"/>
</dbReference>
<feature type="transmembrane region" description="Helical" evidence="9">
    <location>
        <begin position="175"/>
        <end position="198"/>
    </location>
</feature>
<evidence type="ECO:0000256" key="3">
    <source>
        <dbReference type="ARBA" id="ARBA00015944"/>
    </source>
</evidence>
<dbReference type="InterPro" id="IPR000298">
    <property type="entry name" value="Cyt_c_oxidase-like_su3"/>
</dbReference>
<keyword evidence="4 8" id="KW-0812">Transmembrane</keyword>
<dbReference type="GO" id="GO:0005739">
    <property type="term" value="C:mitochondrion"/>
    <property type="evidence" value="ECO:0007669"/>
    <property type="project" value="TreeGrafter"/>
</dbReference>
<dbReference type="Pfam" id="PF00510">
    <property type="entry name" value="COX3"/>
    <property type="match status" value="1"/>
</dbReference>
<comment type="similarity">
    <text evidence="2 8">Belongs to the cytochrome c oxidase subunit 3 family.</text>
</comment>
<evidence type="ECO:0000256" key="7">
    <source>
        <dbReference type="ARBA" id="ARBA00023136"/>
    </source>
</evidence>
<feature type="transmembrane region" description="Helical" evidence="9">
    <location>
        <begin position="218"/>
        <end position="237"/>
    </location>
</feature>
<dbReference type="EMBL" id="KY775056">
    <property type="protein sequence ID" value="ATE46681.1"/>
    <property type="molecule type" value="Genomic_DNA"/>
</dbReference>
<feature type="transmembrane region" description="Helical" evidence="9">
    <location>
        <begin position="20"/>
        <end position="38"/>
    </location>
</feature>